<evidence type="ECO:0000313" key="2">
    <source>
        <dbReference type="Proteomes" id="UP000657918"/>
    </source>
</evidence>
<dbReference type="InterPro" id="IPR012876">
    <property type="entry name" value="DUF1677_pln"/>
</dbReference>
<organism evidence="1 2">
    <name type="scientific">Salix dunnii</name>
    <dbReference type="NCBI Taxonomy" id="1413687"/>
    <lineage>
        <taxon>Eukaryota</taxon>
        <taxon>Viridiplantae</taxon>
        <taxon>Streptophyta</taxon>
        <taxon>Embryophyta</taxon>
        <taxon>Tracheophyta</taxon>
        <taxon>Spermatophyta</taxon>
        <taxon>Magnoliopsida</taxon>
        <taxon>eudicotyledons</taxon>
        <taxon>Gunneridae</taxon>
        <taxon>Pentapetalae</taxon>
        <taxon>rosids</taxon>
        <taxon>fabids</taxon>
        <taxon>Malpighiales</taxon>
        <taxon>Salicaceae</taxon>
        <taxon>Saliceae</taxon>
        <taxon>Salix</taxon>
    </lineage>
</organism>
<name>A0A835MP50_9ROSI</name>
<sequence length="99" mass="10741">MASGEAVERAECGCCGMWEECTLEYIGWVRARFGGVWVCGLCEEAIKDERARLGVGVEVALRVHATFRETANAGPPIHLAQSIVQLIKKIMSSTSSSLI</sequence>
<dbReference type="OrthoDB" id="1531514at2759"/>
<evidence type="ECO:0008006" key="3">
    <source>
        <dbReference type="Google" id="ProtNLM"/>
    </source>
</evidence>
<dbReference type="PANTHER" id="PTHR33108">
    <property type="entry name" value="OS01G0745000 PROTEIN"/>
    <property type="match status" value="1"/>
</dbReference>
<gene>
    <name evidence="1" type="ORF">SADUNF_Sadunf12G0028300</name>
</gene>
<dbReference type="Proteomes" id="UP000657918">
    <property type="component" value="Unassembled WGS sequence"/>
</dbReference>
<dbReference type="EMBL" id="JADGMS010000012">
    <property type="protein sequence ID" value="KAF9671254.1"/>
    <property type="molecule type" value="Genomic_DNA"/>
</dbReference>
<keyword evidence="2" id="KW-1185">Reference proteome</keyword>
<comment type="caution">
    <text evidence="1">The sequence shown here is derived from an EMBL/GenBank/DDBJ whole genome shotgun (WGS) entry which is preliminary data.</text>
</comment>
<accession>A0A835MP50</accession>
<evidence type="ECO:0000313" key="1">
    <source>
        <dbReference type="EMBL" id="KAF9671254.1"/>
    </source>
</evidence>
<proteinExistence type="predicted"/>
<reference evidence="1 2" key="1">
    <citation type="submission" date="2020-10" db="EMBL/GenBank/DDBJ databases">
        <title>Plant Genome Project.</title>
        <authorList>
            <person name="Zhang R.-G."/>
        </authorList>
    </citation>
    <scope>NUCLEOTIDE SEQUENCE [LARGE SCALE GENOMIC DNA]</scope>
    <source>
        <strain evidence="1">FAFU-HL-1</strain>
        <tissue evidence="1">Leaf</tissue>
    </source>
</reference>
<protein>
    <recommendedName>
        <fullName evidence="3">DUF1677 family protein</fullName>
    </recommendedName>
</protein>
<dbReference type="Pfam" id="PF07911">
    <property type="entry name" value="DUF1677"/>
    <property type="match status" value="1"/>
</dbReference>
<dbReference type="PANTHER" id="PTHR33108:SF42">
    <property type="entry name" value="(WILD MALAYSIAN BANANA) HYPOTHETICAL PROTEIN"/>
    <property type="match status" value="1"/>
</dbReference>
<dbReference type="AlphaFoldDB" id="A0A835MP50"/>